<accession>A0A0D1WDB7</accession>
<reference evidence="3 4" key="1">
    <citation type="submission" date="2015-01" db="EMBL/GenBank/DDBJ databases">
        <title>The Genome Sequence of Exophiala sideris CBS121828.</title>
        <authorList>
            <consortium name="The Broad Institute Genomics Platform"/>
            <person name="Cuomo C."/>
            <person name="de Hoog S."/>
            <person name="Gorbushina A."/>
            <person name="Stielow B."/>
            <person name="Teixiera M."/>
            <person name="Abouelleil A."/>
            <person name="Chapman S.B."/>
            <person name="Priest M."/>
            <person name="Young S.K."/>
            <person name="Wortman J."/>
            <person name="Nusbaum C."/>
            <person name="Birren B."/>
        </authorList>
    </citation>
    <scope>NUCLEOTIDE SEQUENCE [LARGE SCALE GENOMIC DNA]</scope>
    <source>
        <strain evidence="3 4">CBS 121828</strain>
    </source>
</reference>
<feature type="region of interest" description="Disordered" evidence="1">
    <location>
        <begin position="234"/>
        <end position="386"/>
    </location>
</feature>
<feature type="compositionally biased region" description="Pro residues" evidence="1">
    <location>
        <begin position="249"/>
        <end position="263"/>
    </location>
</feature>
<feature type="signal peptide" evidence="2">
    <location>
        <begin position="1"/>
        <end position="17"/>
    </location>
</feature>
<evidence type="ECO:0000256" key="2">
    <source>
        <dbReference type="SAM" id="SignalP"/>
    </source>
</evidence>
<sequence>MHFLWSLVLATAAVASAQNFAFNGRPGLKYYNKRPRGFAYTNATAVSNSSTTTTSSTSLAPSALPGSSTGPRTSSSAALFLNNTTDTPTCTGYVTYLGTVPPTVYITVTEGFDVTVTASNVSVTDTPTLITPLPACQATIIPGAVPGASNAPFIPANATGDPPDPPSPTRTGGFVPQIFTASLPQIATAGPDETATPQPFAPAATQATPIYTSAAYTSTVVVTKKTPVTVVAPSTTSPPVNFQSVAPASAPPPSLPPPPPQPSPSTTQRSSTTPKPGGNNAPAGGNVATDSSSEGAPQASSTDGGVDTNGGSNQGSSGGNSNTGGSSTSGANSNSGNTGEGSNSNGNTAGSGGGGDTNPTAKTNIVATSSPSTSNQAGAGHGTPVATTSTKLGLGNIIASILNSPFATPAPTASGAATPVPLTTTIDNVRVVVSSSNVIIGSQTVAIPTVAPTTVRANGATFTVCPSEIVAPAGTITISRVYQNNMATTSVPMQTITFITAVGDLTFTVGPTVAILSDTTYRIGPNAPATTLTIDGTKVSIGSDGVGLPSTTIAPATVVTSPFVVYTTEGLTFSVDQSEAVVAGATYEVASDASQMTTTISGETISFGPGGVGLDSTTIAPTAPVSETTITRGSIRSTATTTSASHTAPSTTQSVTQTDSGASALRLSLTEFGSWPLMAVVLGLLVF</sequence>
<proteinExistence type="predicted"/>
<dbReference type="Proteomes" id="UP000053599">
    <property type="component" value="Unassembled WGS sequence"/>
</dbReference>
<feature type="compositionally biased region" description="Gly residues" evidence="1">
    <location>
        <begin position="312"/>
        <end position="322"/>
    </location>
</feature>
<dbReference type="AlphaFoldDB" id="A0A0D1WDB7"/>
<feature type="region of interest" description="Disordered" evidence="1">
    <location>
        <begin position="48"/>
        <end position="74"/>
    </location>
</feature>
<feature type="region of interest" description="Disordered" evidence="1">
    <location>
        <begin position="638"/>
        <end position="659"/>
    </location>
</feature>
<keyword evidence="2" id="KW-0732">Signal</keyword>
<dbReference type="HOGENOM" id="CLU_019097_0_0_1"/>
<name>A0A0D1WDB7_9EURO</name>
<gene>
    <name evidence="3" type="ORF">PV11_02340</name>
</gene>
<dbReference type="OrthoDB" id="5420777at2759"/>
<feature type="compositionally biased region" description="Polar residues" evidence="1">
    <location>
        <begin position="357"/>
        <end position="377"/>
    </location>
</feature>
<feature type="compositionally biased region" description="Polar residues" evidence="1">
    <location>
        <begin position="289"/>
        <end position="303"/>
    </location>
</feature>
<evidence type="ECO:0000313" key="4">
    <source>
        <dbReference type="Proteomes" id="UP000053599"/>
    </source>
</evidence>
<feature type="compositionally biased region" description="Low complexity" evidence="1">
    <location>
        <begin position="234"/>
        <end position="248"/>
    </location>
</feature>
<dbReference type="EMBL" id="KN846951">
    <property type="protein sequence ID" value="KIV86745.1"/>
    <property type="molecule type" value="Genomic_DNA"/>
</dbReference>
<feature type="chain" id="PRO_5002236063" evidence="2">
    <location>
        <begin position="18"/>
        <end position="687"/>
    </location>
</feature>
<protein>
    <submittedName>
        <fullName evidence="3">Uncharacterized protein</fullName>
    </submittedName>
</protein>
<feature type="compositionally biased region" description="Low complexity" evidence="1">
    <location>
        <begin position="638"/>
        <end position="654"/>
    </location>
</feature>
<organism evidence="3 4">
    <name type="scientific">Exophiala sideris</name>
    <dbReference type="NCBI Taxonomy" id="1016849"/>
    <lineage>
        <taxon>Eukaryota</taxon>
        <taxon>Fungi</taxon>
        <taxon>Dikarya</taxon>
        <taxon>Ascomycota</taxon>
        <taxon>Pezizomycotina</taxon>
        <taxon>Eurotiomycetes</taxon>
        <taxon>Chaetothyriomycetidae</taxon>
        <taxon>Chaetothyriales</taxon>
        <taxon>Herpotrichiellaceae</taxon>
        <taxon>Exophiala</taxon>
    </lineage>
</organism>
<feature type="compositionally biased region" description="Low complexity" evidence="1">
    <location>
        <begin position="323"/>
        <end position="348"/>
    </location>
</feature>
<evidence type="ECO:0000313" key="3">
    <source>
        <dbReference type="EMBL" id="KIV86745.1"/>
    </source>
</evidence>
<evidence type="ECO:0000256" key="1">
    <source>
        <dbReference type="SAM" id="MobiDB-lite"/>
    </source>
</evidence>
<dbReference type="STRING" id="1016849.A0A0D1WDB7"/>
<feature type="compositionally biased region" description="Low complexity" evidence="1">
    <location>
        <begin position="264"/>
        <end position="288"/>
    </location>
</feature>